<dbReference type="Gene3D" id="3.40.190.10">
    <property type="entry name" value="Periplasmic binding protein-like II"/>
    <property type="match status" value="2"/>
</dbReference>
<name>K4IGJ6_PSYTT</name>
<evidence type="ECO:0000256" key="4">
    <source>
        <dbReference type="SAM" id="SignalP"/>
    </source>
</evidence>
<evidence type="ECO:0000256" key="1">
    <source>
        <dbReference type="ARBA" id="ARBA00004418"/>
    </source>
</evidence>
<dbReference type="EMBL" id="CP003879">
    <property type="protein sequence ID" value="AFU68918.1"/>
    <property type="molecule type" value="Genomic_DNA"/>
</dbReference>
<dbReference type="AlphaFoldDB" id="K4IGJ6"/>
<evidence type="ECO:0000256" key="2">
    <source>
        <dbReference type="ARBA" id="ARBA00010742"/>
    </source>
</evidence>
<proteinExistence type="inferred from homology"/>
<feature type="domain" description="Solute-binding protein family 3/N-terminal" evidence="5">
    <location>
        <begin position="29"/>
        <end position="257"/>
    </location>
</feature>
<dbReference type="PANTHER" id="PTHR30024:SF47">
    <property type="entry name" value="TAURINE-BINDING PERIPLASMIC PROTEIN"/>
    <property type="match status" value="1"/>
</dbReference>
<dbReference type="RefSeq" id="WP_015024499.1">
    <property type="nucleotide sequence ID" value="NC_018721.1"/>
</dbReference>
<evidence type="ECO:0000313" key="6">
    <source>
        <dbReference type="EMBL" id="AFU68918.1"/>
    </source>
</evidence>
<organism evidence="6 7">
    <name type="scientific">Psychroflexus torquis (strain ATCC 700755 / CIP 106069 / ACAM 623)</name>
    <dbReference type="NCBI Taxonomy" id="313595"/>
    <lineage>
        <taxon>Bacteria</taxon>
        <taxon>Pseudomonadati</taxon>
        <taxon>Bacteroidota</taxon>
        <taxon>Flavobacteriia</taxon>
        <taxon>Flavobacteriales</taxon>
        <taxon>Flavobacteriaceae</taxon>
        <taxon>Psychroflexus</taxon>
    </lineage>
</organism>
<evidence type="ECO:0000259" key="5">
    <source>
        <dbReference type="SMART" id="SM00062"/>
    </source>
</evidence>
<feature type="signal peptide" evidence="4">
    <location>
        <begin position="1"/>
        <end position="22"/>
    </location>
</feature>
<reference evidence="6" key="2">
    <citation type="submission" date="2012-09" db="EMBL/GenBank/DDBJ databases">
        <title>The complete sequence of Psychroflexus torquis an extreme psychrophile from sea-ice that is stimulated by light.</title>
        <authorList>
            <person name="Feng S."/>
            <person name="Powell S.M."/>
            <person name="Bowman J.P."/>
        </authorList>
    </citation>
    <scope>NUCLEOTIDE SEQUENCE [LARGE SCALE GENOMIC DNA]</scope>
    <source>
        <strain evidence="6">ATCC 700755</strain>
    </source>
</reference>
<dbReference type="OrthoDB" id="6191474at2"/>
<feature type="chain" id="PRO_5003879026" evidence="4">
    <location>
        <begin position="23"/>
        <end position="324"/>
    </location>
</feature>
<comment type="subcellular location">
    <subcellularLocation>
        <location evidence="1">Periplasm</location>
    </subcellularLocation>
</comment>
<accession>K4IGJ6</accession>
<sequence>MRYLSAMLLVLLVFTTSCKNEAKEKGNKEITIAMVTFPGYGPLYVAQEKGLFENLDVKLIRIEDIGQMRSAMQSGQVDIYASTYDIFQSTQGADVPGIGFMLIDESHGADGILVNESISTIADLKGKRLAAEPGLPPYFLLQYVLYKEGMTLNDVDHKDIATQDAGAAFTSGSVDAVGLYEPILSLTKQANKGSKILISSESEPGLLADLLFSSEELLKTNPDVLKRIAKGWFAALDFIDQNPDEAYEIMGKNFGVAAAEMKDFKSSISWYDKADNIKMFDKNTENNVYDIFQMEGDILEKNGSAKRRFRPEDKITDKIINKFK</sequence>
<comment type="similarity">
    <text evidence="2">Belongs to the bacterial solute-binding protein SsuA/TauA family.</text>
</comment>
<dbReference type="PANTHER" id="PTHR30024">
    <property type="entry name" value="ALIPHATIC SULFONATES-BINDING PROTEIN-RELATED"/>
    <property type="match status" value="1"/>
</dbReference>
<dbReference type="eggNOG" id="COG0715">
    <property type="taxonomic scope" value="Bacteria"/>
</dbReference>
<dbReference type="GO" id="GO:0042597">
    <property type="term" value="C:periplasmic space"/>
    <property type="evidence" value="ECO:0007669"/>
    <property type="project" value="UniProtKB-SubCell"/>
</dbReference>
<reference evidence="6" key="1">
    <citation type="submission" date="2006-03" db="EMBL/GenBank/DDBJ databases">
        <authorList>
            <person name="Bowman J."/>
            <person name="Ferriera S."/>
            <person name="Johnson J."/>
            <person name="Kravitz S."/>
            <person name="Halpern A."/>
            <person name="Remington K."/>
            <person name="Beeson K."/>
            <person name="Tran B."/>
            <person name="Rogers Y.-H."/>
            <person name="Friedman R."/>
            <person name="Venter J.C."/>
        </authorList>
    </citation>
    <scope>NUCLEOTIDE SEQUENCE [LARGE SCALE GENOMIC DNA]</scope>
    <source>
        <strain evidence="6">ATCC 700755</strain>
    </source>
</reference>
<keyword evidence="3 4" id="KW-0732">Signal</keyword>
<gene>
    <name evidence="6" type="ordered locus">P700755_002127</name>
</gene>
<dbReference type="InterPro" id="IPR015168">
    <property type="entry name" value="SsuA/THI5"/>
</dbReference>
<dbReference type="STRING" id="313595.P700755_002127"/>
<evidence type="ECO:0000313" key="7">
    <source>
        <dbReference type="Proteomes" id="UP000008514"/>
    </source>
</evidence>
<dbReference type="InterPro" id="IPR001638">
    <property type="entry name" value="Solute-binding_3/MltF_N"/>
</dbReference>
<dbReference type="Proteomes" id="UP000008514">
    <property type="component" value="Chromosome"/>
</dbReference>
<dbReference type="SUPFAM" id="SSF53850">
    <property type="entry name" value="Periplasmic binding protein-like II"/>
    <property type="match status" value="1"/>
</dbReference>
<dbReference type="Pfam" id="PF09084">
    <property type="entry name" value="NMT1"/>
    <property type="match status" value="1"/>
</dbReference>
<dbReference type="SMART" id="SM00062">
    <property type="entry name" value="PBPb"/>
    <property type="match status" value="1"/>
</dbReference>
<keyword evidence="7" id="KW-1185">Reference proteome</keyword>
<protein>
    <submittedName>
        <fullName evidence="6">Bicarbonate ABC-type transporter, membrane binding protein TauA-like protein</fullName>
    </submittedName>
</protein>
<dbReference type="PROSITE" id="PS51257">
    <property type="entry name" value="PROKAR_LIPOPROTEIN"/>
    <property type="match status" value="1"/>
</dbReference>
<evidence type="ECO:0000256" key="3">
    <source>
        <dbReference type="ARBA" id="ARBA00022729"/>
    </source>
</evidence>
<dbReference type="HOGENOM" id="CLU_028871_3_2_10"/>
<dbReference type="KEGG" id="ptq:P700755_002127"/>